<dbReference type="PROSITE" id="PS50987">
    <property type="entry name" value="HTH_ARSR_2"/>
    <property type="match status" value="1"/>
</dbReference>
<dbReference type="PRINTS" id="PR00778">
    <property type="entry name" value="HTHARSR"/>
</dbReference>
<proteinExistence type="predicted"/>
<dbReference type="PANTHER" id="PTHR39168:SF2">
    <property type="entry name" value="HTH-TYPE TRANSCRIPTIONAL REGULATOR CMTR"/>
    <property type="match status" value="1"/>
</dbReference>
<dbReference type="PANTHER" id="PTHR39168">
    <property type="entry name" value="TRANSCRIPTIONAL REGULATOR-RELATED"/>
    <property type="match status" value="1"/>
</dbReference>
<dbReference type="GO" id="GO:0032791">
    <property type="term" value="F:lead ion binding"/>
    <property type="evidence" value="ECO:0007669"/>
    <property type="project" value="TreeGrafter"/>
</dbReference>
<evidence type="ECO:0000259" key="2">
    <source>
        <dbReference type="PROSITE" id="PS50987"/>
    </source>
</evidence>
<dbReference type="GO" id="GO:0003677">
    <property type="term" value="F:DNA binding"/>
    <property type="evidence" value="ECO:0007669"/>
    <property type="project" value="UniProtKB-KW"/>
</dbReference>
<dbReference type="CDD" id="cd00090">
    <property type="entry name" value="HTH_ARSR"/>
    <property type="match status" value="1"/>
</dbReference>
<dbReference type="InterPro" id="IPR001845">
    <property type="entry name" value="HTH_ArsR_DNA-bd_dom"/>
</dbReference>
<sequence>MKQMNGLPNLTETIQAIGDPTRLELLTVMIDNRYYTVTELSKRTHVSLSTTSYHLKKLSNMEWIDTYRQGKNVYYGLINNYIADIIELLMTISAPKKVNSYNQKIEYLEIKRARTCYSHLAGELGVGLLDYMIENRYLERKNHDVSVTENGKFFFRGIGIENAELLNSKLCMDWSERRFHLAGELGLKICAAFLRQGWIVNSTKNRSVILSMVSPEWLKALYKS</sequence>
<dbReference type="SMART" id="SM00418">
    <property type="entry name" value="HTH_ARSR"/>
    <property type="match status" value="1"/>
</dbReference>
<dbReference type="Gene3D" id="1.10.10.10">
    <property type="entry name" value="Winged helix-like DNA-binding domain superfamily/Winged helix DNA-binding domain"/>
    <property type="match status" value="1"/>
</dbReference>
<dbReference type="GO" id="GO:0010288">
    <property type="term" value="P:response to lead ion"/>
    <property type="evidence" value="ECO:0007669"/>
    <property type="project" value="TreeGrafter"/>
</dbReference>
<dbReference type="GO" id="GO:0003700">
    <property type="term" value="F:DNA-binding transcription factor activity"/>
    <property type="evidence" value="ECO:0007669"/>
    <property type="project" value="InterPro"/>
</dbReference>
<dbReference type="InterPro" id="IPR036390">
    <property type="entry name" value="WH_DNA-bd_sf"/>
</dbReference>
<dbReference type="NCBIfam" id="NF033788">
    <property type="entry name" value="HTH_metalloreg"/>
    <property type="match status" value="1"/>
</dbReference>
<dbReference type="GO" id="GO:0097063">
    <property type="term" value="F:cadmium ion sensor activity"/>
    <property type="evidence" value="ECO:0007669"/>
    <property type="project" value="TreeGrafter"/>
</dbReference>
<dbReference type="PATRIC" id="fig|1423725.3.peg.1104"/>
<keyword evidence="4" id="KW-1185">Reference proteome</keyword>
<dbReference type="InterPro" id="IPR036388">
    <property type="entry name" value="WH-like_DNA-bd_sf"/>
</dbReference>
<dbReference type="AlphaFoldDB" id="A0A0R2CWG0"/>
<dbReference type="STRING" id="1423725.FC19_GL001072"/>
<comment type="caution">
    <text evidence="3">The sequence shown here is derived from an EMBL/GenBank/DDBJ whole genome shotgun (WGS) entry which is preliminary data.</text>
</comment>
<dbReference type="OrthoDB" id="9797716at2"/>
<name>A0A0R2CWG0_9LACO</name>
<dbReference type="SUPFAM" id="SSF46785">
    <property type="entry name" value="Winged helix' DNA-binding domain"/>
    <property type="match status" value="1"/>
</dbReference>
<evidence type="ECO:0000313" key="3">
    <source>
        <dbReference type="EMBL" id="KRM96007.1"/>
    </source>
</evidence>
<reference evidence="3 4" key="1">
    <citation type="journal article" date="2015" name="Genome Announc.">
        <title>Expanding the biotechnology potential of lactobacilli through comparative genomics of 213 strains and associated genera.</title>
        <authorList>
            <person name="Sun Z."/>
            <person name="Harris H.M."/>
            <person name="McCann A."/>
            <person name="Guo C."/>
            <person name="Argimon S."/>
            <person name="Zhang W."/>
            <person name="Yang X."/>
            <person name="Jeffery I.B."/>
            <person name="Cooney J.C."/>
            <person name="Kagawa T.F."/>
            <person name="Liu W."/>
            <person name="Song Y."/>
            <person name="Salvetti E."/>
            <person name="Wrobel A."/>
            <person name="Rasinkangas P."/>
            <person name="Parkhill J."/>
            <person name="Rea M.C."/>
            <person name="O'Sullivan O."/>
            <person name="Ritari J."/>
            <person name="Douillard F.P."/>
            <person name="Paul Ross R."/>
            <person name="Yang R."/>
            <person name="Briner A.E."/>
            <person name="Felis G.E."/>
            <person name="de Vos W.M."/>
            <person name="Barrangou R."/>
            <person name="Klaenhammer T.R."/>
            <person name="Caufield P.W."/>
            <person name="Cui Y."/>
            <person name="Zhang H."/>
            <person name="O'Toole P.W."/>
        </authorList>
    </citation>
    <scope>NUCLEOTIDE SEQUENCE [LARGE SCALE GENOMIC DNA]</scope>
    <source>
        <strain evidence="3 4">DSM 21051</strain>
    </source>
</reference>
<organism evidence="3 4">
    <name type="scientific">Liquorilactobacillus aquaticus DSM 21051</name>
    <dbReference type="NCBI Taxonomy" id="1423725"/>
    <lineage>
        <taxon>Bacteria</taxon>
        <taxon>Bacillati</taxon>
        <taxon>Bacillota</taxon>
        <taxon>Bacilli</taxon>
        <taxon>Lactobacillales</taxon>
        <taxon>Lactobacillaceae</taxon>
        <taxon>Liquorilactobacillus</taxon>
    </lineage>
</organism>
<evidence type="ECO:0000256" key="1">
    <source>
        <dbReference type="ARBA" id="ARBA00023125"/>
    </source>
</evidence>
<dbReference type="Proteomes" id="UP000051015">
    <property type="component" value="Unassembled WGS sequence"/>
</dbReference>
<dbReference type="EMBL" id="AYZD01000017">
    <property type="protein sequence ID" value="KRM96007.1"/>
    <property type="molecule type" value="Genomic_DNA"/>
</dbReference>
<feature type="domain" description="HTH arsR-type" evidence="2">
    <location>
        <begin position="2"/>
        <end position="97"/>
    </location>
</feature>
<dbReference type="Pfam" id="PF01022">
    <property type="entry name" value="HTH_5"/>
    <property type="match status" value="1"/>
</dbReference>
<gene>
    <name evidence="3" type="ORF">FC19_GL001072</name>
</gene>
<dbReference type="InterPro" id="IPR052543">
    <property type="entry name" value="HTH_Metal-responsive_Reg"/>
</dbReference>
<dbReference type="GO" id="GO:0046686">
    <property type="term" value="P:response to cadmium ion"/>
    <property type="evidence" value="ECO:0007669"/>
    <property type="project" value="TreeGrafter"/>
</dbReference>
<dbReference type="InterPro" id="IPR011991">
    <property type="entry name" value="ArsR-like_HTH"/>
</dbReference>
<evidence type="ECO:0000313" key="4">
    <source>
        <dbReference type="Proteomes" id="UP000051015"/>
    </source>
</evidence>
<accession>A0A0R2CWG0</accession>
<dbReference type="RefSeq" id="WP_083488380.1">
    <property type="nucleotide sequence ID" value="NZ_AYZD01000017.1"/>
</dbReference>
<protein>
    <recommendedName>
        <fullName evidence="2">HTH arsR-type domain-containing protein</fullName>
    </recommendedName>
</protein>
<keyword evidence="1" id="KW-0238">DNA-binding</keyword>